<feature type="compositionally biased region" description="Basic and acidic residues" evidence="1">
    <location>
        <begin position="418"/>
        <end position="427"/>
    </location>
</feature>
<evidence type="ECO:0000313" key="3">
    <source>
        <dbReference type="Proteomes" id="UP000674179"/>
    </source>
</evidence>
<feature type="compositionally biased region" description="Basic and acidic residues" evidence="1">
    <location>
        <begin position="47"/>
        <end position="57"/>
    </location>
</feature>
<feature type="region of interest" description="Disordered" evidence="1">
    <location>
        <begin position="104"/>
        <end position="138"/>
    </location>
</feature>
<comment type="caution">
    <text evidence="2">The sequence shown here is derived from an EMBL/GenBank/DDBJ whole genome shotgun (WGS) entry which is preliminary data.</text>
</comment>
<feature type="compositionally biased region" description="Basic and acidic residues" evidence="1">
    <location>
        <begin position="509"/>
        <end position="524"/>
    </location>
</feature>
<name>A0A836HCG9_LEIEN</name>
<feature type="compositionally biased region" description="Polar residues" evidence="1">
    <location>
        <begin position="677"/>
        <end position="695"/>
    </location>
</feature>
<feature type="compositionally biased region" description="Basic and acidic residues" evidence="1">
    <location>
        <begin position="457"/>
        <end position="477"/>
    </location>
</feature>
<feature type="region of interest" description="Disordered" evidence="1">
    <location>
        <begin position="405"/>
        <end position="648"/>
    </location>
</feature>
<feature type="region of interest" description="Disordered" evidence="1">
    <location>
        <begin position="364"/>
        <end position="391"/>
    </location>
</feature>
<evidence type="ECO:0000313" key="2">
    <source>
        <dbReference type="EMBL" id="KAG5474193.1"/>
    </source>
</evidence>
<feature type="compositionally biased region" description="Low complexity" evidence="1">
    <location>
        <begin position="253"/>
        <end position="266"/>
    </location>
</feature>
<dbReference type="Proteomes" id="UP000674179">
    <property type="component" value="Chromosome 29"/>
</dbReference>
<feature type="compositionally biased region" description="Basic and acidic residues" evidence="1">
    <location>
        <begin position="546"/>
        <end position="559"/>
    </location>
</feature>
<feature type="compositionally biased region" description="Polar residues" evidence="1">
    <location>
        <begin position="364"/>
        <end position="377"/>
    </location>
</feature>
<organism evidence="2 3">
    <name type="scientific">Leishmania enriettii</name>
    <dbReference type="NCBI Taxonomy" id="5663"/>
    <lineage>
        <taxon>Eukaryota</taxon>
        <taxon>Discoba</taxon>
        <taxon>Euglenozoa</taxon>
        <taxon>Kinetoplastea</taxon>
        <taxon>Metakinetoplastina</taxon>
        <taxon>Trypanosomatida</taxon>
        <taxon>Trypanosomatidae</taxon>
        <taxon>Leishmaniinae</taxon>
        <taxon>Leishmania</taxon>
    </lineage>
</organism>
<feature type="region of interest" description="Disordered" evidence="1">
    <location>
        <begin position="182"/>
        <end position="203"/>
    </location>
</feature>
<evidence type="ECO:0000256" key="1">
    <source>
        <dbReference type="SAM" id="MobiDB-lite"/>
    </source>
</evidence>
<dbReference type="GeneID" id="94171525"/>
<feature type="region of interest" description="Disordered" evidence="1">
    <location>
        <begin position="945"/>
        <end position="986"/>
    </location>
</feature>
<dbReference type="AlphaFoldDB" id="A0A836HCG9"/>
<gene>
    <name evidence="2" type="ORF">CUR178_04306</name>
</gene>
<feature type="compositionally biased region" description="Low complexity" evidence="1">
    <location>
        <begin position="610"/>
        <end position="648"/>
    </location>
</feature>
<dbReference type="KEGG" id="lenr:94171525"/>
<dbReference type="EMBL" id="JAFHKP010000029">
    <property type="protein sequence ID" value="KAG5474193.1"/>
    <property type="molecule type" value="Genomic_DNA"/>
</dbReference>
<feature type="compositionally biased region" description="Polar residues" evidence="1">
    <location>
        <begin position="974"/>
        <end position="986"/>
    </location>
</feature>
<accession>A0A836HCG9</accession>
<sequence>MPRFSHFLIPESDSETPIKSALPAGESADAGNGSLHESATRGNAGKDILRSLPRDAENAPPAAEQPAVPSLQLSTTRGISLISLPHASAPSSLGASRLAEAAGHQASLLPSSPHVAGVSGAARPAMSSQQSEDGADAQSVLSAPEYTVLTDSTETDAAPLHVEAASSRSLDVQKDRITSPAADASGLPLATSSRKVVPSVSPGARAAAVPEEGHTHLMKATHSLPRTTIRPVATADSASHHRKGSDEEGNENVSVTPSSPTVVATAGSDARGARPTSDARLVATSASRSTPAVRQQRDVAGAEAHPSDTLSRTAAPPSPAGEAAAPPKQKKSFACCRLFSLCKGKKKASAAASGRDSAARLVQNTAIQTEAQPSSAGFSPAAATESLSAQSLSIPVVPDAAAPKPSLVQLREANSAESKGEGGEGKKAALPPSAHESPAQTPAGLSVPGAAASSVEAHNELLRRADAKVEEDKRDSAHGTPSASSDLEGLDAALKEPGDPAMATAGLGKAREPNTKERDRERVKVPVRRRRQEPEGSRGSQAGSVDAHEASDSGEDARRSAHSSGAKVSKASPTPLVRDSLGERETRPSAVAVSGPLVRVRQPLPHLRVAAVASRSSASHSSPQNSSKSVSGSGSYSYSGSYGASKSPAASSAASAKMDAAQKSVASNTPRRRSAHESSTLSGMRSARNASSASKQSRRPTDMFEEEEEPLLCMPAYWRRILLDLRARERRDAEEAAREWRELTFRPQIHSNPYCSYAGVEPAVMADRSHTPLSGVRESPAYSPASCFSEPSLTRYQIRRVSPRLLGPRCAPKQPAPPPFKPFISPYAKSIARPRHSVFNRLYKPRSLSPPALGEAYTHRPEITKLACQLYPNRPSEDGGTVPCRRSVFDRLYHLHRSPDSSPTLPPYRRAANRPPFQPQITDMAHRQSAVLPRESFGDRLYRNGRSLRGENHAPFDTHEGFRDDSGTEHTISESEGSDSLSWTSQSSFAVRGPSTVSLDLDRRFSQTHAAVEAV</sequence>
<reference evidence="2 3" key="1">
    <citation type="submission" date="2021-02" db="EMBL/GenBank/DDBJ databases">
        <title>Leishmania (Mundinia) enrietti genome sequencing and assembly.</title>
        <authorList>
            <person name="Almutairi H."/>
            <person name="Gatherer D."/>
        </authorList>
    </citation>
    <scope>NUCLEOTIDE SEQUENCE [LARGE SCALE GENOMIC DNA]</scope>
    <source>
        <strain evidence="2">CUR178</strain>
    </source>
</reference>
<feature type="region of interest" description="Disordered" evidence="1">
    <location>
        <begin position="225"/>
        <end position="330"/>
    </location>
</feature>
<dbReference type="RefSeq" id="XP_067691386.1">
    <property type="nucleotide sequence ID" value="XM_067836015.1"/>
</dbReference>
<feature type="compositionally biased region" description="Polar residues" evidence="1">
    <location>
        <begin position="284"/>
        <end position="293"/>
    </location>
</feature>
<feature type="region of interest" description="Disordered" evidence="1">
    <location>
        <begin position="1"/>
        <end position="71"/>
    </location>
</feature>
<proteinExistence type="predicted"/>
<dbReference type="OrthoDB" id="267282at2759"/>
<protein>
    <submittedName>
        <fullName evidence="2">Uncharacterized protein</fullName>
    </submittedName>
</protein>
<feature type="compositionally biased region" description="Basic and acidic residues" evidence="1">
    <location>
        <begin position="945"/>
        <end position="973"/>
    </location>
</feature>
<keyword evidence="3" id="KW-1185">Reference proteome</keyword>
<feature type="region of interest" description="Disordered" evidence="1">
    <location>
        <begin position="661"/>
        <end position="706"/>
    </location>
</feature>
<feature type="region of interest" description="Disordered" evidence="1">
    <location>
        <begin position="897"/>
        <end position="920"/>
    </location>
</feature>
<feature type="compositionally biased region" description="Low complexity" evidence="1">
    <location>
        <begin position="58"/>
        <end position="69"/>
    </location>
</feature>